<sequence length="146" mass="16257">TWVPMDFITKRPHNLNPTEPQSGKFQVSPTLRPLTSSPCSGEKTCENKNIIYRDLPKSTVPGGNLFGTLENELESVRNPQIGKPQTLEEEYPFGYHMTVDRKPKEAPTTAESKILIGKSSSSSSSLVTTIIPYKSTFTLRSEKIKT</sequence>
<gene>
    <name evidence="2" type="ORF">g.48166</name>
</gene>
<reference evidence="2" key="1">
    <citation type="submission" date="2015-11" db="EMBL/GenBank/DDBJ databases">
        <title>De novo transcriptome assembly of four potential Pierce s Disease insect vectors from Arizona vineyards.</title>
        <authorList>
            <person name="Tassone E.E."/>
        </authorList>
    </citation>
    <scope>NUCLEOTIDE SEQUENCE</scope>
</reference>
<feature type="non-terminal residue" evidence="2">
    <location>
        <position position="1"/>
    </location>
</feature>
<evidence type="ECO:0000313" key="2">
    <source>
        <dbReference type="EMBL" id="JAT01603.1"/>
    </source>
</evidence>
<feature type="non-terminal residue" evidence="2">
    <location>
        <position position="146"/>
    </location>
</feature>
<dbReference type="AlphaFoldDB" id="A0A1B6JR89"/>
<organism evidence="2">
    <name type="scientific">Homalodisca liturata</name>
    <dbReference type="NCBI Taxonomy" id="320908"/>
    <lineage>
        <taxon>Eukaryota</taxon>
        <taxon>Metazoa</taxon>
        <taxon>Ecdysozoa</taxon>
        <taxon>Arthropoda</taxon>
        <taxon>Hexapoda</taxon>
        <taxon>Insecta</taxon>
        <taxon>Pterygota</taxon>
        <taxon>Neoptera</taxon>
        <taxon>Paraneoptera</taxon>
        <taxon>Hemiptera</taxon>
        <taxon>Auchenorrhyncha</taxon>
        <taxon>Membracoidea</taxon>
        <taxon>Cicadellidae</taxon>
        <taxon>Cicadellinae</taxon>
        <taxon>Proconiini</taxon>
        <taxon>Homalodisca</taxon>
    </lineage>
</organism>
<protein>
    <submittedName>
        <fullName evidence="2">Uncharacterized protein</fullName>
    </submittedName>
</protein>
<dbReference type="EMBL" id="GECU01006104">
    <property type="protein sequence ID" value="JAT01603.1"/>
    <property type="molecule type" value="Transcribed_RNA"/>
</dbReference>
<feature type="region of interest" description="Disordered" evidence="1">
    <location>
        <begin position="12"/>
        <end position="40"/>
    </location>
</feature>
<name>A0A1B6JR89_9HEMI</name>
<proteinExistence type="predicted"/>
<feature type="compositionally biased region" description="Polar residues" evidence="1">
    <location>
        <begin position="15"/>
        <end position="39"/>
    </location>
</feature>
<accession>A0A1B6JR89</accession>
<evidence type="ECO:0000256" key="1">
    <source>
        <dbReference type="SAM" id="MobiDB-lite"/>
    </source>
</evidence>